<reference evidence="2" key="1">
    <citation type="journal article" date="2015" name="ISME J.">
        <title>Genomic and phenotypic differentiation among Methanosarcina mazei populations from Columbia River sediment.</title>
        <authorList>
            <person name="Youngblut N.D."/>
            <person name="Wirth J.S."/>
            <person name="Henriksen J.R."/>
            <person name="Smith M."/>
            <person name="Simon H."/>
            <person name="Metcalf W.W."/>
            <person name="Whitaker R.J."/>
        </authorList>
    </citation>
    <scope>NUCLEOTIDE SEQUENCE [LARGE SCALE GENOMIC DNA]</scope>
    <source>
        <strain evidence="2">3.H.A.1A.1</strain>
    </source>
</reference>
<dbReference type="InterPro" id="IPR038740">
    <property type="entry name" value="BioF2-like_GNAT_dom"/>
</dbReference>
<sequence length="330" mass="38443">MSLEILGNNYYQEYDDLVDASPEGTIFHKTWWLNIFKEYYGSSYDVKFYGFFENKKLTAGMPVPVNKKFGFNFVYNPKFTVYLGSFFAEYNAKTCTKVSHRKKINQMFGDILKGSGLLLRYSFHNSHIDLQPFIWSGFDLKVHFYTQVLKLTDMNKVWQSLDGNKRNEINSALKQNYRITFGNFDELYTLYKNSMVKQSHSFVNKELLEAIFKECQKHNCCQVFTLFDENEAIASFFIVWDNKRAYCIVAGMDTEHRGAMSLLVWEVIKYTKEQLNLEEIDFAASSVPSIEHAYRGYGGDPKPIFVLRTTSTVGLIILKSYDRFKNSIST</sequence>
<name>A0A0F8K433_METMZ</name>
<comment type="caution">
    <text evidence="2">The sequence shown here is derived from an EMBL/GenBank/DDBJ whole genome shotgun (WGS) entry which is preliminary data.</text>
</comment>
<evidence type="ECO:0000313" key="2">
    <source>
        <dbReference type="EMBL" id="KKG75745.1"/>
    </source>
</evidence>
<feature type="domain" description="BioF2-like acetyltransferase" evidence="1">
    <location>
        <begin position="182"/>
        <end position="283"/>
    </location>
</feature>
<gene>
    <name evidence="2" type="ORF">DU43_13590</name>
</gene>
<dbReference type="PATRIC" id="fig|2209.69.peg.3011"/>
<organism evidence="2">
    <name type="scientific">Methanosarcina mazei</name>
    <name type="common">Methanosarcina frisia</name>
    <dbReference type="NCBI Taxonomy" id="2209"/>
    <lineage>
        <taxon>Archaea</taxon>
        <taxon>Methanobacteriati</taxon>
        <taxon>Methanobacteriota</taxon>
        <taxon>Stenosarchaea group</taxon>
        <taxon>Methanomicrobia</taxon>
        <taxon>Methanosarcinales</taxon>
        <taxon>Methanosarcinaceae</taxon>
        <taxon>Methanosarcina</taxon>
    </lineage>
</organism>
<dbReference type="PANTHER" id="PTHR36174">
    <property type="entry name" value="LIPID II:GLYCINE GLYCYLTRANSFERASE"/>
    <property type="match status" value="1"/>
</dbReference>
<dbReference type="SUPFAM" id="SSF55729">
    <property type="entry name" value="Acyl-CoA N-acyltransferases (Nat)"/>
    <property type="match status" value="1"/>
</dbReference>
<dbReference type="InterPro" id="IPR016181">
    <property type="entry name" value="Acyl_CoA_acyltransferase"/>
</dbReference>
<protein>
    <recommendedName>
        <fullName evidence="1">BioF2-like acetyltransferase domain-containing protein</fullName>
    </recommendedName>
</protein>
<proteinExistence type="predicted"/>
<dbReference type="Gene3D" id="3.40.630.30">
    <property type="match status" value="1"/>
</dbReference>
<accession>A0A0F8K433</accession>
<dbReference type="PANTHER" id="PTHR36174:SF1">
    <property type="entry name" value="LIPID II:GLYCINE GLYCYLTRANSFERASE"/>
    <property type="match status" value="1"/>
</dbReference>
<evidence type="ECO:0000259" key="1">
    <source>
        <dbReference type="Pfam" id="PF13480"/>
    </source>
</evidence>
<dbReference type="InterPro" id="IPR050644">
    <property type="entry name" value="PG_Glycine_Bridge_Synth"/>
</dbReference>
<dbReference type="Pfam" id="PF13480">
    <property type="entry name" value="Acetyltransf_6"/>
    <property type="match status" value="1"/>
</dbReference>
<dbReference type="AlphaFoldDB" id="A0A0F8K433"/>
<dbReference type="EMBL" id="JJPM01000139">
    <property type="protein sequence ID" value="KKG75745.1"/>
    <property type="molecule type" value="Genomic_DNA"/>
</dbReference>